<sequence length="271" mass="28804">MSSTRRVAIVTGSSRGIGRAIALRLAQDGFNIVVNYHSNAAKAQEVVDFISTNTNDNPTNPVRAIAVQANIANLDQGKHLLSETISVFGRLDVVVLSAAWLYYESIHDMTEASYLEAFDTNVKGPMFFAKLAHPYLAKAQSTPLPNSTHKGGSRIITVSTTLTSLSLVQGDHFLYCATKGALEQVTRTLAKDKSFGGSGITVNSVAPGPIDTEGLRQDIKDEGALSFFAGLHPEGRLGETGDVAGVVAFLAGDEARWVNGQILRVNGGMAV</sequence>
<accession>A0ABQ7JLY4</accession>
<evidence type="ECO:0000313" key="5">
    <source>
        <dbReference type="Proteomes" id="UP001194696"/>
    </source>
</evidence>
<dbReference type="Gene3D" id="3.40.50.720">
    <property type="entry name" value="NAD(P)-binding Rossmann-like Domain"/>
    <property type="match status" value="1"/>
</dbReference>
<dbReference type="InterPro" id="IPR036291">
    <property type="entry name" value="NAD(P)-bd_dom_sf"/>
</dbReference>
<comment type="caution">
    <text evidence="4">The sequence shown here is derived from an EMBL/GenBank/DDBJ whole genome shotgun (WGS) entry which is preliminary data.</text>
</comment>
<evidence type="ECO:0008006" key="6">
    <source>
        <dbReference type="Google" id="ProtNLM"/>
    </source>
</evidence>
<dbReference type="PRINTS" id="PR00081">
    <property type="entry name" value="GDHRDH"/>
</dbReference>
<dbReference type="SUPFAM" id="SSF51735">
    <property type="entry name" value="NAD(P)-binding Rossmann-fold domains"/>
    <property type="match status" value="1"/>
</dbReference>
<dbReference type="PANTHER" id="PTHR48107:SF7">
    <property type="entry name" value="RE15974P"/>
    <property type="match status" value="1"/>
</dbReference>
<dbReference type="InterPro" id="IPR020904">
    <property type="entry name" value="Sc_DH/Rdtase_CS"/>
</dbReference>
<proteinExistence type="inferred from homology"/>
<dbReference type="InterPro" id="IPR002347">
    <property type="entry name" value="SDR_fam"/>
</dbReference>
<protein>
    <recommendedName>
        <fullName evidence="6">NAD(P)-binding protein</fullName>
    </recommendedName>
</protein>
<dbReference type="Pfam" id="PF13561">
    <property type="entry name" value="adh_short_C2"/>
    <property type="match status" value="1"/>
</dbReference>
<name>A0ABQ7JLY4_9FUNG</name>
<dbReference type="Proteomes" id="UP001194696">
    <property type="component" value="Unassembled WGS sequence"/>
</dbReference>
<reference evidence="4 5" key="1">
    <citation type="journal article" date="2020" name="Fungal Divers.">
        <title>Resolving the Mortierellaceae phylogeny through synthesis of multi-gene phylogenetics and phylogenomics.</title>
        <authorList>
            <person name="Vandepol N."/>
            <person name="Liber J."/>
            <person name="Desiro A."/>
            <person name="Na H."/>
            <person name="Kennedy M."/>
            <person name="Barry K."/>
            <person name="Grigoriev I.V."/>
            <person name="Miller A.N."/>
            <person name="O'Donnell K."/>
            <person name="Stajich J.E."/>
            <person name="Bonito G."/>
        </authorList>
    </citation>
    <scope>NUCLEOTIDE SEQUENCE [LARGE SCALE GENOMIC DNA]</scope>
    <source>
        <strain evidence="4 5">AD045</strain>
    </source>
</reference>
<dbReference type="PROSITE" id="PS00061">
    <property type="entry name" value="ADH_SHORT"/>
    <property type="match status" value="1"/>
</dbReference>
<comment type="similarity">
    <text evidence="1">Belongs to the short-chain dehydrogenases/reductases (SDR) family.</text>
</comment>
<evidence type="ECO:0000256" key="1">
    <source>
        <dbReference type="ARBA" id="ARBA00006484"/>
    </source>
</evidence>
<dbReference type="PANTHER" id="PTHR48107">
    <property type="entry name" value="NADPH-DEPENDENT ALDEHYDE REDUCTASE-LIKE PROTEIN, CHLOROPLASTIC-RELATED"/>
    <property type="match status" value="1"/>
</dbReference>
<keyword evidence="2" id="KW-0521">NADP</keyword>
<evidence type="ECO:0000313" key="4">
    <source>
        <dbReference type="EMBL" id="KAG0279787.1"/>
    </source>
</evidence>
<organism evidence="4 5">
    <name type="scientific">Linnemannia gamsii</name>
    <dbReference type="NCBI Taxonomy" id="64522"/>
    <lineage>
        <taxon>Eukaryota</taxon>
        <taxon>Fungi</taxon>
        <taxon>Fungi incertae sedis</taxon>
        <taxon>Mucoromycota</taxon>
        <taxon>Mortierellomycotina</taxon>
        <taxon>Mortierellomycetes</taxon>
        <taxon>Mortierellales</taxon>
        <taxon>Mortierellaceae</taxon>
        <taxon>Linnemannia</taxon>
    </lineage>
</organism>
<gene>
    <name evidence="4" type="ORF">BGZ96_001812</name>
</gene>
<dbReference type="EMBL" id="JAAAIM010001315">
    <property type="protein sequence ID" value="KAG0279787.1"/>
    <property type="molecule type" value="Genomic_DNA"/>
</dbReference>
<keyword evidence="3" id="KW-0560">Oxidoreductase</keyword>
<evidence type="ECO:0000256" key="3">
    <source>
        <dbReference type="ARBA" id="ARBA00023002"/>
    </source>
</evidence>
<evidence type="ECO:0000256" key="2">
    <source>
        <dbReference type="ARBA" id="ARBA00022857"/>
    </source>
</evidence>
<keyword evidence="5" id="KW-1185">Reference proteome</keyword>